<dbReference type="NCBIfam" id="NF001808">
    <property type="entry name" value="PRK00522.1"/>
    <property type="match status" value="1"/>
</dbReference>
<feature type="chain" id="PRO_5046570360" description="Thioredoxin domain-containing protein" evidence="3">
    <location>
        <begin position="25"/>
        <end position="208"/>
    </location>
</feature>
<evidence type="ECO:0000256" key="2">
    <source>
        <dbReference type="ARBA" id="ARBA00023284"/>
    </source>
</evidence>
<dbReference type="PANTHER" id="PTHR43110">
    <property type="entry name" value="THIOL PEROXIDASE"/>
    <property type="match status" value="1"/>
</dbReference>
<dbReference type="InterPro" id="IPR002065">
    <property type="entry name" value="TPX"/>
</dbReference>
<keyword evidence="6" id="KW-1185">Reference proteome</keyword>
<accession>A0ABN6DVS7</accession>
<keyword evidence="3" id="KW-0732">Signal</keyword>
<reference evidence="5 6" key="2">
    <citation type="journal article" date="2021" name="Int. J. Syst. Evol. Microbiol.">
        <title>Isolation and Polyphasic Characterization of Desulfuromonas versatilis sp. Nov., an Electrogenic Bacteria Capable of Versatile Metabolism Isolated from a Graphene Oxide-Reducing Enrichment Culture.</title>
        <authorList>
            <person name="Xie L."/>
            <person name="Yoshida N."/>
            <person name="Ishii S."/>
            <person name="Meng L."/>
        </authorList>
    </citation>
    <scope>NUCLEOTIDE SEQUENCE [LARGE SCALE GENOMIC DNA]</scope>
    <source>
        <strain evidence="5 6">NIT-T3</strain>
    </source>
</reference>
<feature type="domain" description="Thioredoxin" evidence="4">
    <location>
        <begin position="56"/>
        <end position="203"/>
    </location>
</feature>
<evidence type="ECO:0000259" key="4">
    <source>
        <dbReference type="PROSITE" id="PS51352"/>
    </source>
</evidence>
<dbReference type="InterPro" id="IPR013766">
    <property type="entry name" value="Thioredoxin_domain"/>
</dbReference>
<protein>
    <recommendedName>
        <fullName evidence="4">Thioredoxin domain-containing protein</fullName>
    </recommendedName>
</protein>
<gene>
    <name evidence="5" type="ORF">DESUT3_09460</name>
</gene>
<evidence type="ECO:0000313" key="6">
    <source>
        <dbReference type="Proteomes" id="UP001319827"/>
    </source>
</evidence>
<dbReference type="InterPro" id="IPR050455">
    <property type="entry name" value="Tpx_Peroxidase_subfamily"/>
</dbReference>
<keyword evidence="2" id="KW-0676">Redox-active center</keyword>
<evidence type="ECO:0000313" key="5">
    <source>
        <dbReference type="EMBL" id="BCR03877.1"/>
    </source>
</evidence>
<dbReference type="PROSITE" id="PS51257">
    <property type="entry name" value="PROKAR_LIPOPROTEIN"/>
    <property type="match status" value="1"/>
</dbReference>
<proteinExistence type="predicted"/>
<dbReference type="Gene3D" id="3.40.30.10">
    <property type="entry name" value="Glutaredoxin"/>
    <property type="match status" value="1"/>
</dbReference>
<sequence>MKVKQLLAVFAGLAALWLTGCASSAPVIPVDTRSVNPGETVTRGGTLSLNLLGTPLKVGEKLPSVPLVDSNLNSVDLADMQGSVLLMSIVPSLDTQVCERQTHILGEAAGKLPPAIRRVTISRDLPFAQARFAEETGFKDILYLSDFQKADFGQSSGLLVDQIYLLARSVVLVDKKGTIRYIQVVPELSHLPDMATAFAKAAELAKEP</sequence>
<dbReference type="InterPro" id="IPR013740">
    <property type="entry name" value="Redoxin"/>
</dbReference>
<dbReference type="SUPFAM" id="SSF52833">
    <property type="entry name" value="Thioredoxin-like"/>
    <property type="match status" value="1"/>
</dbReference>
<dbReference type="Proteomes" id="UP001319827">
    <property type="component" value="Chromosome"/>
</dbReference>
<evidence type="ECO:0000256" key="1">
    <source>
        <dbReference type="ARBA" id="ARBA00023157"/>
    </source>
</evidence>
<evidence type="ECO:0000256" key="3">
    <source>
        <dbReference type="SAM" id="SignalP"/>
    </source>
</evidence>
<dbReference type="EMBL" id="AP024355">
    <property type="protein sequence ID" value="BCR03877.1"/>
    <property type="molecule type" value="Genomic_DNA"/>
</dbReference>
<feature type="signal peptide" evidence="3">
    <location>
        <begin position="1"/>
        <end position="24"/>
    </location>
</feature>
<dbReference type="Pfam" id="PF08534">
    <property type="entry name" value="Redoxin"/>
    <property type="match status" value="1"/>
</dbReference>
<dbReference type="PROSITE" id="PS51352">
    <property type="entry name" value="THIOREDOXIN_2"/>
    <property type="match status" value="1"/>
</dbReference>
<dbReference type="InterPro" id="IPR036249">
    <property type="entry name" value="Thioredoxin-like_sf"/>
</dbReference>
<dbReference type="PANTHER" id="PTHR43110:SF1">
    <property type="entry name" value="THIOL PEROXIDASE"/>
    <property type="match status" value="1"/>
</dbReference>
<organism evidence="5 6">
    <name type="scientific">Desulfuromonas versatilis</name>
    <dbReference type="NCBI Taxonomy" id="2802975"/>
    <lineage>
        <taxon>Bacteria</taxon>
        <taxon>Pseudomonadati</taxon>
        <taxon>Thermodesulfobacteriota</taxon>
        <taxon>Desulfuromonadia</taxon>
        <taxon>Desulfuromonadales</taxon>
        <taxon>Desulfuromonadaceae</taxon>
        <taxon>Desulfuromonas</taxon>
    </lineage>
</organism>
<dbReference type="CDD" id="cd03014">
    <property type="entry name" value="PRX_Atyp2cys"/>
    <property type="match status" value="1"/>
</dbReference>
<reference evidence="5 6" key="1">
    <citation type="journal article" date="2016" name="C (Basel)">
        <title>Selective Growth of and Electricity Production by Marine Exoelectrogenic Bacteria in Self-Aggregated Hydrogel of Microbially Reduced Graphene Oxide.</title>
        <authorList>
            <person name="Yoshida N."/>
            <person name="Goto Y."/>
            <person name="Miyata Y."/>
        </authorList>
    </citation>
    <scope>NUCLEOTIDE SEQUENCE [LARGE SCALE GENOMIC DNA]</scope>
    <source>
        <strain evidence="5 6">NIT-T3</strain>
    </source>
</reference>
<dbReference type="RefSeq" id="WP_221251317.1">
    <property type="nucleotide sequence ID" value="NZ_AP024355.1"/>
</dbReference>
<keyword evidence="1" id="KW-1015">Disulfide bond</keyword>
<name>A0ABN6DVS7_9BACT</name>